<dbReference type="Proteomes" id="UP000198512">
    <property type="component" value="Unassembled WGS sequence"/>
</dbReference>
<dbReference type="SUPFAM" id="SSF53067">
    <property type="entry name" value="Actin-like ATPase domain"/>
    <property type="match status" value="1"/>
</dbReference>
<dbReference type="EMBL" id="FOFP01000007">
    <property type="protein sequence ID" value="SEQ59585.1"/>
    <property type="molecule type" value="Genomic_DNA"/>
</dbReference>
<dbReference type="RefSeq" id="WP_069520110.1">
    <property type="nucleotide sequence ID" value="NZ_FOFP01000007.1"/>
</dbReference>
<name>A0ABY1BDF7_9PSED</name>
<accession>A0ABY1BDF7</accession>
<reference evidence="1 2" key="1">
    <citation type="submission" date="2016-10" db="EMBL/GenBank/DDBJ databases">
        <authorList>
            <person name="Varghese N."/>
            <person name="Submissions S."/>
        </authorList>
    </citation>
    <scope>NUCLEOTIDE SEQUENCE [LARGE SCALE GENOMIC DNA]</scope>
    <source>
        <strain evidence="1 2">CIP 109853</strain>
    </source>
</reference>
<gene>
    <name evidence="1" type="ORF">SAMN05216600_107180</name>
</gene>
<proteinExistence type="predicted"/>
<evidence type="ECO:0000313" key="2">
    <source>
        <dbReference type="Proteomes" id="UP000198512"/>
    </source>
</evidence>
<keyword evidence="2" id="KW-1185">Reference proteome</keyword>
<comment type="caution">
    <text evidence="1">The sequence shown here is derived from an EMBL/GenBank/DDBJ whole genome shotgun (WGS) entry which is preliminary data.</text>
</comment>
<evidence type="ECO:0000313" key="1">
    <source>
        <dbReference type="EMBL" id="SEQ59585.1"/>
    </source>
</evidence>
<dbReference type="InterPro" id="IPR043129">
    <property type="entry name" value="ATPase_NBD"/>
</dbReference>
<sequence length="368" mass="41089">MIKRFFRARQRPRPDTWLLLRPDEARSWQWLHWHNGAVIEQADWPPPAGWQALRCALLIPADAVSYFEISAPPGIRPAEWPLLLEDRLLQAPEAVLIGCVGRRDTRLQLVALERARLARWQQQADTLGITLERYWSEFQLCPPQQPGQTLAWSVADYVCQVQADEQGAQHWLALPRVLAAGLAATGAAPRAVAPGPDGPLDKLPSLVPVTRPRRATGGHDWRTARRLAGTCLGLALLWAVLMAGTTWQQGSQARAALAQQFGASSTLQQAQSRLRRAQREEQHWQVRQQQVAAWSQTLNGWLSEHPDWALQALGFDGRHWYVTLSGHDDALADTARWQTLGREIGGSVTLTREGESLTVRVDLEGSEA</sequence>
<organism evidence="1 2">
    <name type="scientific">Pseudomonas cuatrocienegasensis</name>
    <dbReference type="NCBI Taxonomy" id="543360"/>
    <lineage>
        <taxon>Bacteria</taxon>
        <taxon>Pseudomonadati</taxon>
        <taxon>Pseudomonadota</taxon>
        <taxon>Gammaproteobacteria</taxon>
        <taxon>Pseudomonadales</taxon>
        <taxon>Pseudomonadaceae</taxon>
        <taxon>Pseudomonas</taxon>
    </lineage>
</organism>
<dbReference type="Gene3D" id="3.30.420.380">
    <property type="match status" value="1"/>
</dbReference>
<protein>
    <submittedName>
        <fullName evidence="1">General secretion pathway protein L</fullName>
    </submittedName>
</protein>